<evidence type="ECO:0000313" key="9">
    <source>
        <dbReference type="Proteomes" id="UP000187209"/>
    </source>
</evidence>
<evidence type="ECO:0000256" key="1">
    <source>
        <dbReference type="ARBA" id="ARBA00004141"/>
    </source>
</evidence>
<dbReference type="InterPro" id="IPR004345">
    <property type="entry name" value="TB2_DP1_HVA22"/>
</dbReference>
<keyword evidence="3 7" id="KW-0812">Transmembrane</keyword>
<reference evidence="8 9" key="1">
    <citation type="submission" date="2016-11" db="EMBL/GenBank/DDBJ databases">
        <title>The macronuclear genome of Stentor coeruleus: a giant cell with tiny introns.</title>
        <authorList>
            <person name="Slabodnick M."/>
            <person name="Ruby J.G."/>
            <person name="Reiff S.B."/>
            <person name="Swart E.C."/>
            <person name="Gosai S."/>
            <person name="Prabakaran S."/>
            <person name="Witkowska E."/>
            <person name="Larue G.E."/>
            <person name="Fisher S."/>
            <person name="Freeman R.M."/>
            <person name="Gunawardena J."/>
            <person name="Chu W."/>
            <person name="Stover N.A."/>
            <person name="Gregory B.D."/>
            <person name="Nowacki M."/>
            <person name="Derisi J."/>
            <person name="Roy S.W."/>
            <person name="Marshall W.F."/>
            <person name="Sood P."/>
        </authorList>
    </citation>
    <scope>NUCLEOTIDE SEQUENCE [LARGE SCALE GENOMIC DNA]</scope>
    <source>
        <strain evidence="8">WM001</strain>
    </source>
</reference>
<dbReference type="PANTHER" id="PTHR12300:SF161">
    <property type="entry name" value="RECEPTOR EXPRESSION-ENHANCING PROTEIN"/>
    <property type="match status" value="1"/>
</dbReference>
<name>A0A1R2B9Z9_9CILI</name>
<comment type="similarity">
    <text evidence="2 6">Belongs to the DP1 family.</text>
</comment>
<protein>
    <recommendedName>
        <fullName evidence="10">Receptor expression-enhancing protein</fullName>
    </recommendedName>
</protein>
<dbReference type="OrthoDB" id="290016at2759"/>
<keyword evidence="4 7" id="KW-1133">Transmembrane helix</keyword>
<dbReference type="AlphaFoldDB" id="A0A1R2B9Z9"/>
<proteinExistence type="inferred from homology"/>
<dbReference type="Proteomes" id="UP000187209">
    <property type="component" value="Unassembled WGS sequence"/>
</dbReference>
<dbReference type="EMBL" id="MPUH01000808">
    <property type="protein sequence ID" value="OMJ73621.1"/>
    <property type="molecule type" value="Genomic_DNA"/>
</dbReference>
<evidence type="ECO:0000256" key="2">
    <source>
        <dbReference type="ARBA" id="ARBA00008573"/>
    </source>
</evidence>
<evidence type="ECO:0008006" key="10">
    <source>
        <dbReference type="Google" id="ProtNLM"/>
    </source>
</evidence>
<dbReference type="GO" id="GO:0016020">
    <property type="term" value="C:membrane"/>
    <property type="evidence" value="ECO:0007669"/>
    <property type="project" value="UniProtKB-SubCell"/>
</dbReference>
<organism evidence="8 9">
    <name type="scientific">Stentor coeruleus</name>
    <dbReference type="NCBI Taxonomy" id="5963"/>
    <lineage>
        <taxon>Eukaryota</taxon>
        <taxon>Sar</taxon>
        <taxon>Alveolata</taxon>
        <taxon>Ciliophora</taxon>
        <taxon>Postciliodesmatophora</taxon>
        <taxon>Heterotrichea</taxon>
        <taxon>Heterotrichida</taxon>
        <taxon>Stentoridae</taxon>
        <taxon>Stentor</taxon>
    </lineage>
</organism>
<evidence type="ECO:0000256" key="3">
    <source>
        <dbReference type="ARBA" id="ARBA00022692"/>
    </source>
</evidence>
<evidence type="ECO:0000256" key="6">
    <source>
        <dbReference type="RuleBase" id="RU362006"/>
    </source>
</evidence>
<accession>A0A1R2B9Z9</accession>
<evidence type="ECO:0000256" key="7">
    <source>
        <dbReference type="SAM" id="Phobius"/>
    </source>
</evidence>
<evidence type="ECO:0000256" key="4">
    <source>
        <dbReference type="ARBA" id="ARBA00022989"/>
    </source>
</evidence>
<sequence length="165" mass="19145">MDQLKQKISELSQELEKIPMVKLVSQKVGVEAGLIAIGIMSFLFFLVFFGLGASLIVHVVGILYPAYMSFKAIESPAEDDDTMWLTYWVVFAVYNFADRFIDYLFFWVPCYFLVKLIVLVYMFFPQTKGAIKIYRMVFRPIFKVYEAQIDQALNFAAEEARKKVN</sequence>
<keyword evidence="5 7" id="KW-0472">Membrane</keyword>
<feature type="transmembrane region" description="Helical" evidence="7">
    <location>
        <begin position="103"/>
        <end position="124"/>
    </location>
</feature>
<comment type="subcellular location">
    <subcellularLocation>
        <location evidence="1 6">Membrane</location>
        <topology evidence="1 6">Multi-pass membrane protein</topology>
    </subcellularLocation>
</comment>
<evidence type="ECO:0000313" key="8">
    <source>
        <dbReference type="EMBL" id="OMJ73621.1"/>
    </source>
</evidence>
<dbReference type="PANTHER" id="PTHR12300">
    <property type="entry name" value="HVA22-LIKE PROTEINS"/>
    <property type="match status" value="1"/>
</dbReference>
<evidence type="ECO:0000256" key="5">
    <source>
        <dbReference type="ARBA" id="ARBA00023136"/>
    </source>
</evidence>
<comment type="caution">
    <text evidence="8">The sequence shown here is derived from an EMBL/GenBank/DDBJ whole genome shotgun (WGS) entry which is preliminary data.</text>
</comment>
<dbReference type="Pfam" id="PF03134">
    <property type="entry name" value="TB2_DP1_HVA22"/>
    <property type="match status" value="1"/>
</dbReference>
<gene>
    <name evidence="8" type="ORF">SteCoe_27635</name>
</gene>
<keyword evidence="9" id="KW-1185">Reference proteome</keyword>
<feature type="transmembrane region" description="Helical" evidence="7">
    <location>
        <begin position="32"/>
        <end position="60"/>
    </location>
</feature>